<reference evidence="7" key="1">
    <citation type="journal article" date="2019" name="Int. J. Syst. Evol. Microbiol.">
        <title>The Global Catalogue of Microorganisms (GCM) 10K type strain sequencing project: providing services to taxonomists for standard genome sequencing and annotation.</title>
        <authorList>
            <consortium name="The Broad Institute Genomics Platform"/>
            <consortium name="The Broad Institute Genome Sequencing Center for Infectious Disease"/>
            <person name="Wu L."/>
            <person name="Ma J."/>
        </authorList>
    </citation>
    <scope>NUCLEOTIDE SEQUENCE [LARGE SCALE GENOMIC DNA]</scope>
    <source>
        <strain evidence="7">CCUG 60524</strain>
    </source>
</reference>
<dbReference type="InterPro" id="IPR020538">
    <property type="entry name" value="Hydgase_Ni_incorp_HypA/HybF_CS"/>
</dbReference>
<comment type="similarity">
    <text evidence="1 5">Belongs to the HypA/HybF family.</text>
</comment>
<evidence type="ECO:0000256" key="2">
    <source>
        <dbReference type="ARBA" id="ARBA00022596"/>
    </source>
</evidence>
<evidence type="ECO:0000313" key="6">
    <source>
        <dbReference type="EMBL" id="MFD0981111.1"/>
    </source>
</evidence>
<dbReference type="Proteomes" id="UP001597108">
    <property type="component" value="Unassembled WGS sequence"/>
</dbReference>
<proteinExistence type="inferred from homology"/>
<feature type="binding site" evidence="5">
    <location>
        <position position="2"/>
    </location>
    <ligand>
        <name>Ni(2+)</name>
        <dbReference type="ChEBI" id="CHEBI:49786"/>
    </ligand>
</feature>
<dbReference type="HAMAP" id="MF_00213">
    <property type="entry name" value="HypA_HybF"/>
    <property type="match status" value="1"/>
</dbReference>
<evidence type="ECO:0000256" key="4">
    <source>
        <dbReference type="ARBA" id="ARBA00022833"/>
    </source>
</evidence>
<dbReference type="PANTHER" id="PTHR34535:SF3">
    <property type="entry name" value="HYDROGENASE MATURATION FACTOR HYPA"/>
    <property type="match status" value="1"/>
</dbReference>
<keyword evidence="2 5" id="KW-0533">Nickel</keyword>
<dbReference type="EMBL" id="JBHTJT010000032">
    <property type="protein sequence ID" value="MFD0981111.1"/>
    <property type="molecule type" value="Genomic_DNA"/>
</dbReference>
<dbReference type="PANTHER" id="PTHR34535">
    <property type="entry name" value="HYDROGENASE MATURATION FACTOR HYPA"/>
    <property type="match status" value="1"/>
</dbReference>
<keyword evidence="4 5" id="KW-0862">Zinc</keyword>
<comment type="caution">
    <text evidence="6">The sequence shown here is derived from an EMBL/GenBank/DDBJ whole genome shotgun (WGS) entry which is preliminary data.</text>
</comment>
<keyword evidence="7" id="KW-1185">Reference proteome</keyword>
<dbReference type="PROSITE" id="PS01249">
    <property type="entry name" value="HYPA"/>
    <property type="match status" value="1"/>
</dbReference>
<comment type="function">
    <text evidence="5">Involved in the maturation of [NiFe] hydrogenases. Required for nickel insertion into the metal center of the hydrogenase.</text>
</comment>
<accession>A0ABW3IU26</accession>
<gene>
    <name evidence="5 6" type="primary">hypA</name>
    <name evidence="6" type="ORF">ACFQ2S_15830</name>
</gene>
<evidence type="ECO:0000256" key="5">
    <source>
        <dbReference type="HAMAP-Rule" id="MF_00213"/>
    </source>
</evidence>
<evidence type="ECO:0000313" key="7">
    <source>
        <dbReference type="Proteomes" id="UP001597108"/>
    </source>
</evidence>
<protein>
    <recommendedName>
        <fullName evidence="5">Hydrogenase maturation factor HypA</fullName>
    </recommendedName>
</protein>
<organism evidence="6 7">
    <name type="scientific">Tropicimonas aquimaris</name>
    <dbReference type="NCBI Taxonomy" id="914152"/>
    <lineage>
        <taxon>Bacteria</taxon>
        <taxon>Pseudomonadati</taxon>
        <taxon>Pseudomonadota</taxon>
        <taxon>Alphaproteobacteria</taxon>
        <taxon>Rhodobacterales</taxon>
        <taxon>Roseobacteraceae</taxon>
        <taxon>Tropicimonas</taxon>
    </lineage>
</organism>
<feature type="binding site" evidence="5">
    <location>
        <position position="92"/>
    </location>
    <ligand>
        <name>Zn(2+)</name>
        <dbReference type="ChEBI" id="CHEBI:29105"/>
    </ligand>
</feature>
<dbReference type="RefSeq" id="WP_386075903.1">
    <property type="nucleotide sequence ID" value="NZ_JBHTJT010000032.1"/>
</dbReference>
<keyword evidence="3 5" id="KW-0479">Metal-binding</keyword>
<sequence>MHELVICQALIDQVTTVARDNNASRVSGITLEVGPLSGVVPELLSNAFSIAAAGSVADGASLTIELSPVRVWCKACQAESDAKINRLVCAQCGDWRTELRSGDEMLLRSVVLEDAESDLPARQSEEEGNV</sequence>
<feature type="binding site" evidence="5">
    <location>
        <position position="73"/>
    </location>
    <ligand>
        <name>Zn(2+)</name>
        <dbReference type="ChEBI" id="CHEBI:29105"/>
    </ligand>
</feature>
<dbReference type="NCBIfam" id="TIGR00100">
    <property type="entry name" value="hypA"/>
    <property type="match status" value="1"/>
</dbReference>
<dbReference type="Pfam" id="PF01155">
    <property type="entry name" value="HypA"/>
    <property type="match status" value="1"/>
</dbReference>
<dbReference type="InterPro" id="IPR000688">
    <property type="entry name" value="HypA/HybF"/>
</dbReference>
<evidence type="ECO:0000256" key="1">
    <source>
        <dbReference type="ARBA" id="ARBA00010748"/>
    </source>
</evidence>
<feature type="binding site" evidence="5">
    <location>
        <position position="76"/>
    </location>
    <ligand>
        <name>Zn(2+)</name>
        <dbReference type="ChEBI" id="CHEBI:29105"/>
    </ligand>
</feature>
<feature type="binding site" evidence="5">
    <location>
        <position position="89"/>
    </location>
    <ligand>
        <name>Zn(2+)</name>
        <dbReference type="ChEBI" id="CHEBI:29105"/>
    </ligand>
</feature>
<name>A0ABW3IU26_9RHOB</name>
<evidence type="ECO:0000256" key="3">
    <source>
        <dbReference type="ARBA" id="ARBA00022723"/>
    </source>
</evidence>
<dbReference type="Gene3D" id="3.30.2320.80">
    <property type="match status" value="1"/>
</dbReference>
<dbReference type="PIRSF" id="PIRSF004761">
    <property type="entry name" value="Hydrgn_mat_HypA"/>
    <property type="match status" value="1"/>
</dbReference>